<sequence>MDSVLKNPTVKLIIVLAIIALVFYLLWVFYSKLRKQQELEPIFVRKPQNGKKSGVFSNKLVPLPRSGMAYSMTLWMYVDDWDYKYGQWKHVVHKGDKDAYAVQPGIWLHPKKNRLVIRFDRKAKPHNYETKEFKAYQSTMGYLMSQGENDTNKGFKSNKNYKEKYSKSLGNTGIITLDDVKKQCDKDVLCQGFSAVTYHPNGTPYNDDSKIMCGPNCTAAKPDPDDNKELQDVSFVKEQYSAENKGDPYPSEMGFASYVKGEPGTMNAAENKNVELDQTMSNDIHNIPLKRWFHVAVVVNEQSTDVYIDGKLRASHAIESEIKQNNGQIWTTQDGGFGGALTQLRYYDTALNSNRVYDIYQWGPDPWQWPDLVGLADKYKGAFDINISVNANVGGKSIGGSFDAGLDTDTGISGGASGEIDLGDNIGSVGGTISGST</sequence>
<name>A0A6C0LXL6_9ZZZZ</name>
<organism evidence="2">
    <name type="scientific">viral metagenome</name>
    <dbReference type="NCBI Taxonomy" id="1070528"/>
    <lineage>
        <taxon>unclassified sequences</taxon>
        <taxon>metagenomes</taxon>
        <taxon>organismal metagenomes</taxon>
    </lineage>
</organism>
<feature type="transmembrane region" description="Helical" evidence="1">
    <location>
        <begin position="12"/>
        <end position="30"/>
    </location>
</feature>
<dbReference type="EMBL" id="MN740589">
    <property type="protein sequence ID" value="QHU35397.1"/>
    <property type="molecule type" value="Genomic_DNA"/>
</dbReference>
<keyword evidence="1" id="KW-0472">Membrane</keyword>
<dbReference type="Pfam" id="PF13385">
    <property type="entry name" value="Laminin_G_3"/>
    <property type="match status" value="1"/>
</dbReference>
<dbReference type="AlphaFoldDB" id="A0A6C0LXL6"/>
<dbReference type="Gene3D" id="2.60.120.200">
    <property type="match status" value="1"/>
</dbReference>
<reference evidence="2" key="1">
    <citation type="journal article" date="2020" name="Nature">
        <title>Giant virus diversity and host interactions through global metagenomics.</title>
        <authorList>
            <person name="Schulz F."/>
            <person name="Roux S."/>
            <person name="Paez-Espino D."/>
            <person name="Jungbluth S."/>
            <person name="Walsh D.A."/>
            <person name="Denef V.J."/>
            <person name="McMahon K.D."/>
            <person name="Konstantinidis K.T."/>
            <person name="Eloe-Fadrosh E.A."/>
            <person name="Kyrpides N.C."/>
            <person name="Woyke T."/>
        </authorList>
    </citation>
    <scope>NUCLEOTIDE SEQUENCE</scope>
    <source>
        <strain evidence="2">GVMAG-S-1017745-26</strain>
    </source>
</reference>
<keyword evidence="1" id="KW-0812">Transmembrane</keyword>
<dbReference type="SUPFAM" id="SSF49899">
    <property type="entry name" value="Concanavalin A-like lectins/glucanases"/>
    <property type="match status" value="1"/>
</dbReference>
<evidence type="ECO:0000313" key="2">
    <source>
        <dbReference type="EMBL" id="QHU35397.1"/>
    </source>
</evidence>
<evidence type="ECO:0000256" key="1">
    <source>
        <dbReference type="SAM" id="Phobius"/>
    </source>
</evidence>
<dbReference type="InterPro" id="IPR013320">
    <property type="entry name" value="ConA-like_dom_sf"/>
</dbReference>
<proteinExistence type="predicted"/>
<protein>
    <submittedName>
        <fullName evidence="2">Uncharacterized protein</fullName>
    </submittedName>
</protein>
<keyword evidence="1" id="KW-1133">Transmembrane helix</keyword>
<accession>A0A6C0LXL6</accession>